<proteinExistence type="predicted"/>
<dbReference type="Pfam" id="PF24390">
    <property type="entry name" value="PRTase-CE"/>
    <property type="match status" value="1"/>
</dbReference>
<evidence type="ECO:0000259" key="1">
    <source>
        <dbReference type="Pfam" id="PF24390"/>
    </source>
</evidence>
<organism evidence="2 3">
    <name type="scientific">Marivirga lumbricoides</name>
    <dbReference type="NCBI Taxonomy" id="1046115"/>
    <lineage>
        <taxon>Bacteria</taxon>
        <taxon>Pseudomonadati</taxon>
        <taxon>Bacteroidota</taxon>
        <taxon>Cytophagia</taxon>
        <taxon>Cytophagales</taxon>
        <taxon>Marivirgaceae</taxon>
        <taxon>Marivirga</taxon>
    </lineage>
</organism>
<feature type="domain" description="PRTase-CE" evidence="1">
    <location>
        <begin position="54"/>
        <end position="327"/>
    </location>
</feature>
<name>A0A2T4DU37_9BACT</name>
<sequence>MNNQVEKWVNEWAIASGDHSFRDINAQLNFFASELFHDYQPTQSLASNFKSRLENWLSNLTNDEDRKTLFKILPHIFYVGSKEFNNLFRVAYNEIIAKWLIDVNNIRFDNIQVAKTQIDDSLKQCWICPITDSFNVNSFFKINNIPSNGWNEWRPQWYTIDRGNDLWKTYHKYIVTHGIRKLILLEDFIGSGSQVEGVVDFVLDKGLDLDVLLVPLINCPTGHQRFSDLEIKYDRLTYQAVLKPSSNCFVTQLKTDEEPIDFDQFRDLITRSYLQVSNGLKPGFEKPYSPYGYRETGGLIVMFSNTPDNTIPSIHWNSDTWNPIFPRHSRN</sequence>
<dbReference type="AlphaFoldDB" id="A0A2T4DU37"/>
<dbReference type="InterPro" id="IPR056920">
    <property type="entry name" value="PRTase-CE"/>
</dbReference>
<comment type="caution">
    <text evidence="2">The sequence shown here is derived from an EMBL/GenBank/DDBJ whole genome shotgun (WGS) entry which is preliminary data.</text>
</comment>
<evidence type="ECO:0000313" key="3">
    <source>
        <dbReference type="Proteomes" id="UP000240608"/>
    </source>
</evidence>
<reference evidence="2 3" key="1">
    <citation type="submission" date="2018-03" db="EMBL/GenBank/DDBJ databases">
        <title>Cross-interface Injection: A General Nanoliter Liquid Handling Method Applied to Single Cells Genome Amplification Automated Nanoliter Liquid Handling Applied to Single Cell Multiple Displacement Amplification.</title>
        <authorList>
            <person name="Yun J."/>
            <person name="Xu P."/>
            <person name="Xu J."/>
            <person name="Dai X."/>
            <person name="Wang Y."/>
            <person name="Zheng X."/>
            <person name="Cao C."/>
            <person name="Yi Q."/>
            <person name="Zhu Y."/>
            <person name="Wang L."/>
            <person name="Dong Z."/>
            <person name="Huang Y."/>
            <person name="Huang L."/>
            <person name="Du W."/>
        </authorList>
    </citation>
    <scope>NUCLEOTIDE SEQUENCE [LARGE SCALE GENOMIC DNA]</scope>
    <source>
        <strain evidence="2 3">Z-D1-2</strain>
    </source>
</reference>
<evidence type="ECO:0000313" key="2">
    <source>
        <dbReference type="EMBL" id="PTB97335.1"/>
    </source>
</evidence>
<gene>
    <name evidence="2" type="ORF">C9994_03370</name>
</gene>
<dbReference type="Proteomes" id="UP000240608">
    <property type="component" value="Unassembled WGS sequence"/>
</dbReference>
<protein>
    <recommendedName>
        <fullName evidence="1">PRTase-CE domain-containing protein</fullName>
    </recommendedName>
</protein>
<dbReference type="EMBL" id="PYVU01000017">
    <property type="protein sequence ID" value="PTB97335.1"/>
    <property type="molecule type" value="Genomic_DNA"/>
</dbReference>
<accession>A0A2T4DU37</accession>